<feature type="transmembrane region" description="Helical" evidence="1">
    <location>
        <begin position="20"/>
        <end position="40"/>
    </location>
</feature>
<dbReference type="EMBL" id="BOPH01000057">
    <property type="protein sequence ID" value="GIJ69197.1"/>
    <property type="molecule type" value="Genomic_DNA"/>
</dbReference>
<dbReference type="Proteomes" id="UP000635606">
    <property type="component" value="Unassembled WGS sequence"/>
</dbReference>
<name>A0A8J3ZS52_9ACTN</name>
<keyword evidence="1" id="KW-1133">Transmembrane helix</keyword>
<keyword evidence="1" id="KW-0812">Transmembrane</keyword>
<protein>
    <submittedName>
        <fullName evidence="3">Membrane protein</fullName>
    </submittedName>
</protein>
<accession>A0A8J3ZS52</accession>
<keyword evidence="1" id="KW-0472">Membrane</keyword>
<gene>
    <name evidence="3" type="ORF">Voc01_041140</name>
</gene>
<reference evidence="3" key="1">
    <citation type="submission" date="2021-01" db="EMBL/GenBank/DDBJ databases">
        <title>Whole genome shotgun sequence of Virgisporangium ochraceum NBRC 16418.</title>
        <authorList>
            <person name="Komaki H."/>
            <person name="Tamura T."/>
        </authorList>
    </citation>
    <scope>NUCLEOTIDE SEQUENCE</scope>
    <source>
        <strain evidence="3">NBRC 16418</strain>
    </source>
</reference>
<evidence type="ECO:0000313" key="3">
    <source>
        <dbReference type="EMBL" id="GIJ69197.1"/>
    </source>
</evidence>
<evidence type="ECO:0000256" key="1">
    <source>
        <dbReference type="SAM" id="Phobius"/>
    </source>
</evidence>
<sequence length="211" mass="22904">MAHWCHPWVVLEALMGTGLAASAGLNAYIPLLLVGVLARFTDVITLPESWQWIENPWMLGIFGVLLTIEFFADKIPVVDHVNDFVQTVVRPTSGGIMFGASSGSQTAVITDPANYFESKQWVPVVVGIAISLCVHLMKAGFRAAVNSLTLGFGAPVVSVAEDTVSIGMALSAILAPLLVILFLIVLILVFWWAMRRRKRRKAAKLAAARGY</sequence>
<feature type="domain" description="DUF4126" evidence="2">
    <location>
        <begin position="14"/>
        <end position="196"/>
    </location>
</feature>
<organism evidence="3 4">
    <name type="scientific">Virgisporangium ochraceum</name>
    <dbReference type="NCBI Taxonomy" id="65505"/>
    <lineage>
        <taxon>Bacteria</taxon>
        <taxon>Bacillati</taxon>
        <taxon>Actinomycetota</taxon>
        <taxon>Actinomycetes</taxon>
        <taxon>Micromonosporales</taxon>
        <taxon>Micromonosporaceae</taxon>
        <taxon>Virgisporangium</taxon>
    </lineage>
</organism>
<feature type="transmembrane region" description="Helical" evidence="1">
    <location>
        <begin position="120"/>
        <end position="136"/>
    </location>
</feature>
<evidence type="ECO:0000259" key="2">
    <source>
        <dbReference type="Pfam" id="PF13548"/>
    </source>
</evidence>
<proteinExistence type="predicted"/>
<dbReference type="AlphaFoldDB" id="A0A8J3ZS52"/>
<dbReference type="Pfam" id="PF13548">
    <property type="entry name" value="DUF4126"/>
    <property type="match status" value="1"/>
</dbReference>
<feature type="transmembrane region" description="Helical" evidence="1">
    <location>
        <begin position="166"/>
        <end position="194"/>
    </location>
</feature>
<dbReference type="InterPro" id="IPR025196">
    <property type="entry name" value="DUF4126"/>
</dbReference>
<keyword evidence="4" id="KW-1185">Reference proteome</keyword>
<evidence type="ECO:0000313" key="4">
    <source>
        <dbReference type="Proteomes" id="UP000635606"/>
    </source>
</evidence>
<comment type="caution">
    <text evidence="3">The sequence shown here is derived from an EMBL/GenBank/DDBJ whole genome shotgun (WGS) entry which is preliminary data.</text>
</comment>